<feature type="region of interest" description="Disordered" evidence="1">
    <location>
        <begin position="92"/>
        <end position="122"/>
    </location>
</feature>
<gene>
    <name evidence="2" type="ORF">R1sor_012133</name>
</gene>
<dbReference type="Proteomes" id="UP001633002">
    <property type="component" value="Unassembled WGS sequence"/>
</dbReference>
<evidence type="ECO:0000313" key="2">
    <source>
        <dbReference type="EMBL" id="KAL3698057.1"/>
    </source>
</evidence>
<feature type="region of interest" description="Disordered" evidence="1">
    <location>
        <begin position="51"/>
        <end position="77"/>
    </location>
</feature>
<protein>
    <submittedName>
        <fullName evidence="2">Uncharacterized protein</fullName>
    </submittedName>
</protein>
<comment type="caution">
    <text evidence="2">The sequence shown here is derived from an EMBL/GenBank/DDBJ whole genome shotgun (WGS) entry which is preliminary data.</text>
</comment>
<dbReference type="AlphaFoldDB" id="A0ABD3I2Y0"/>
<reference evidence="2 3" key="1">
    <citation type="submission" date="2024-09" db="EMBL/GenBank/DDBJ databases">
        <title>Chromosome-scale assembly of Riccia sorocarpa.</title>
        <authorList>
            <person name="Paukszto L."/>
        </authorList>
    </citation>
    <scope>NUCLEOTIDE SEQUENCE [LARGE SCALE GENOMIC DNA]</scope>
    <source>
        <strain evidence="2">LP-2024</strain>
        <tissue evidence="2">Aerial parts of the thallus</tissue>
    </source>
</reference>
<accession>A0ABD3I2Y0</accession>
<evidence type="ECO:0000256" key="1">
    <source>
        <dbReference type="SAM" id="MobiDB-lite"/>
    </source>
</evidence>
<keyword evidence="3" id="KW-1185">Reference proteome</keyword>
<name>A0ABD3I2Y0_9MARC</name>
<proteinExistence type="predicted"/>
<feature type="compositionally biased region" description="Basic and acidic residues" evidence="1">
    <location>
        <begin position="109"/>
        <end position="122"/>
    </location>
</feature>
<evidence type="ECO:0000313" key="3">
    <source>
        <dbReference type="Proteomes" id="UP001633002"/>
    </source>
</evidence>
<organism evidence="2 3">
    <name type="scientific">Riccia sorocarpa</name>
    <dbReference type="NCBI Taxonomy" id="122646"/>
    <lineage>
        <taxon>Eukaryota</taxon>
        <taxon>Viridiplantae</taxon>
        <taxon>Streptophyta</taxon>
        <taxon>Embryophyta</taxon>
        <taxon>Marchantiophyta</taxon>
        <taxon>Marchantiopsida</taxon>
        <taxon>Marchantiidae</taxon>
        <taxon>Marchantiales</taxon>
        <taxon>Ricciaceae</taxon>
        <taxon>Riccia</taxon>
    </lineage>
</organism>
<dbReference type="EMBL" id="JBJQOH010000002">
    <property type="protein sequence ID" value="KAL3698057.1"/>
    <property type="molecule type" value="Genomic_DNA"/>
</dbReference>
<sequence length="122" mass="13797">MCSIEDVKNLLRSSLATSSLLFSIEVNTLAIGFLDREQERLQRVIDEQAALPEDLPVEPNPDPEWPAMRQSEQQAEFVADDDLDGRAAEFERWQGLTHNGRASENGGRWLERNNHSESDSSD</sequence>